<dbReference type="EMBL" id="CAVMJV010000010">
    <property type="protein sequence ID" value="CAK5041710.1"/>
    <property type="molecule type" value="Genomic_DNA"/>
</dbReference>
<dbReference type="Proteomes" id="UP001497535">
    <property type="component" value="Unassembled WGS sequence"/>
</dbReference>
<comment type="caution">
    <text evidence="1">The sequence shown here is derived from an EMBL/GenBank/DDBJ whole genome shotgun (WGS) entry which is preliminary data.</text>
</comment>
<accession>A0ACB0YD31</accession>
<proteinExistence type="predicted"/>
<name>A0ACB0YD31_MELEN</name>
<gene>
    <name evidence="1" type="ORF">MENTE1834_LOCUS10607</name>
</gene>
<protein>
    <submittedName>
        <fullName evidence="1">Uncharacterized protein</fullName>
    </submittedName>
</protein>
<keyword evidence="2" id="KW-1185">Reference proteome</keyword>
<organism evidence="1 2">
    <name type="scientific">Meloidogyne enterolobii</name>
    <name type="common">Root-knot nematode worm</name>
    <name type="synonym">Meloidogyne mayaguensis</name>
    <dbReference type="NCBI Taxonomy" id="390850"/>
    <lineage>
        <taxon>Eukaryota</taxon>
        <taxon>Metazoa</taxon>
        <taxon>Ecdysozoa</taxon>
        <taxon>Nematoda</taxon>
        <taxon>Chromadorea</taxon>
        <taxon>Rhabditida</taxon>
        <taxon>Tylenchina</taxon>
        <taxon>Tylenchomorpha</taxon>
        <taxon>Tylenchoidea</taxon>
        <taxon>Meloidogynidae</taxon>
        <taxon>Meloidogyninae</taxon>
        <taxon>Meloidogyne</taxon>
    </lineage>
</organism>
<evidence type="ECO:0000313" key="2">
    <source>
        <dbReference type="Proteomes" id="UP001497535"/>
    </source>
</evidence>
<reference evidence="1" key="1">
    <citation type="submission" date="2023-11" db="EMBL/GenBank/DDBJ databases">
        <authorList>
            <person name="Poullet M."/>
        </authorList>
    </citation>
    <scope>NUCLEOTIDE SEQUENCE</scope>
    <source>
        <strain evidence="1">E1834</strain>
    </source>
</reference>
<evidence type="ECO:0000313" key="1">
    <source>
        <dbReference type="EMBL" id="CAK5041710.1"/>
    </source>
</evidence>
<sequence length="107" mass="12363">MVDTKRRDRHWNATFVDYSSHLLPEDADYPLQHLTSSADGRVLTVDSRSGLVLWQRDFDSVIVNMYLLKDDGMHRLPSTAIGLETFELLVQVGDIIHFILNLLFVQY</sequence>